<accession>A0A2I7SJV5</accession>
<keyword evidence="2" id="KW-1185">Reference proteome</keyword>
<dbReference type="Pfam" id="PF13573">
    <property type="entry name" value="SprB"/>
    <property type="match status" value="10"/>
</dbReference>
<dbReference type="NCBIfam" id="TIGR04131">
    <property type="entry name" value="Bac_Flav_CTERM"/>
    <property type="match status" value="1"/>
</dbReference>
<dbReference type="EMBL" id="CP025938">
    <property type="protein sequence ID" value="AUS06171.1"/>
    <property type="molecule type" value="Genomic_DNA"/>
</dbReference>
<dbReference type="KEGG" id="taj:C1A40_12235"/>
<reference evidence="2" key="1">
    <citation type="submission" date="2018-01" db="EMBL/GenBank/DDBJ databases">
        <title>Complete genome of Tamlana sp. UJ94.</title>
        <authorList>
            <person name="Jung J."/>
            <person name="Chung D."/>
            <person name="Bae S.S."/>
            <person name="Baek K."/>
        </authorList>
    </citation>
    <scope>NUCLEOTIDE SEQUENCE [LARGE SCALE GENOMIC DNA]</scope>
    <source>
        <strain evidence="2">UJ94</strain>
    </source>
</reference>
<evidence type="ECO:0000313" key="2">
    <source>
        <dbReference type="Proteomes" id="UP000236592"/>
    </source>
</evidence>
<evidence type="ECO:0000313" key="1">
    <source>
        <dbReference type="EMBL" id="AUS06171.1"/>
    </source>
</evidence>
<dbReference type="InterPro" id="IPR026341">
    <property type="entry name" value="T9SS_type_B"/>
</dbReference>
<dbReference type="Pfam" id="PF13585">
    <property type="entry name" value="CHU_C"/>
    <property type="match status" value="1"/>
</dbReference>
<proteinExistence type="predicted"/>
<gene>
    <name evidence="1" type="ORF">C1A40_12235</name>
</gene>
<protein>
    <recommendedName>
        <fullName evidence="3">MAM domain-containing protein</fullName>
    </recommendedName>
</protein>
<name>A0A2I7SJV5_9FLAO</name>
<sequence length="4718" mass="497029">MKKTTCLTFRSFLCDIFTKASFVTRSIKDKKITFFLLFFLTLFGNSAFSQVMIPFTPRLDGGSIKVKGDIKLIGNNIITGGERHNNSSDVLPLPYNGTAINNNYEGVYVNEASGGDPSIFSSSSANLAINNDCKQIVWAGLYWSAAYGNEYANDRSEYVDDDNLRAHNFTQVKFKLPNFTNFLDITADETIFDGFDPNDPVDGSFPDAPYTCFKDVTGLIQGLADADGTYTIANQHATRGHKRGGCSAGWTLVVIYESPSLPSKFISVFDGFAGVRNGGASVAEFDVSGFQTLPNNLPVYAKVGVAALEGDYSLFGDSFEFQAGKNNSYTDISDGLNDASNFFNSRITEEGAYMTNRNPNSENTMGFEVKSVNIPNPNNSILPNDETSGTFRLTTEGDGYAAFLATFAVDIIEPNIRLTKVVQDDKGNDIGGEVVNLGEQLNYVIGIENIGNDDAINLTIRDILPINVNFDSASDIISLSDGISVVSYNPATREIIFAVEDRLVEKNSGLLSEIEFSVQVVNSCDELSDACSNLVQNQAYATYTGEISGLTISDDPSYDAINGCLLTPQSTNFLADISGCTFTEEVILCGENTTLTAPGGYDAYSWSTSSTGTPVIGTGQTITVDQVGTYYVNNTALAPCQSTQKEFKVVTFGANVPNPVIPYADQIVQCPNDGKQLPYIFLCGGNGGKFIETSLSDTTSIVWETLDPNSCSAVINEACANEDPSCNWIEAGTGPNFMADTAGEYRLTINYPGGCFNRFYFNVYTNLLNPSHTIQNIICNTQGQITVNDVPSGYEYSLDNSSWQDENDFTIPTAGLYTVYIRQKDVSPNPCVFTIPNIQISELDPQLVITDNQPLCHNEQGSIRLSVNDAEAQYTYTISQGGTVVSTVGPITERTYLFDNLNTGVYDVQASTDDGCVLSETVELINPTPLTATANVTNITCVDGEIEVIPAGGTAPYYYYINSTTDFQTTGTVIVDTPGVYDITVLDINNCSVDITVLVDQLDEPVFTVSGTDVNCYGAVSGQIDFNVTNANGYTIEYSIDNGTTYSSNPTFSNLDTGTYTTMIRYTLNGVECFSTPQDIIIDGPGDALTASAGVSKLAGCGVNGEGTVRITNPQGGVPPYEYSFDNQATWVTSNQAEVFPGTYTLYIRDSSGCVFSMPGVVLDPEPTPPTIDDNVDSVYNCDGTANATVNVTNTGGANFEYTYLLNGVENTNTADPTTFLNVPQGSHTVSVTYKLVDAPTYSNLLLETFGSGDDTTSPGINTAFYCFERQINDSSIWCRGSIRINDGDYTVTAHIVRPYRDWSQPGDHTSNNADPKGRALVVNVGDQLPEEDVLYRKTINDIIPNQPINFELFVYNLMQSHTTKFDPNLTVALVDASGKEISSFATGNVPKSEQWENYPKTPITLNPGNNTTLEFLVRSTVRQTSGNDVAIDDIRVYQLPESCIDRVDFPIIIEAEKAFTADVVSASDVDCFGANNGEIQITASNFDATNGYQYSINGGTTWNTVTTSPYSITGLGPNTYDVQIRYDATSTGCEFSFTQAITEPAAIALNLDATPITCVQNSTVTATTTGGTAPFTYELYDATGTTLINTFPISGVLTDVPEGNYLVRVTDANGCTNGTGEPLTLTGATAPKASLINVDYCYDATTTGATLEVQVDASTGLAPYQFSIQRNSGTPTPFDGNHIFNNLTPGSYVITVRDANGCEFTLPAETIAPQVQITAQLDKGLDCSALPEAQISGTISNGYAPYTYAVSIDGAAYADLGTIATSGTTYNYTTTTAGTYQFQVTDANGCTALSTEILVNDKLIPTISTNTINPACNGETNGSVEIKVSGGEAPFTYSFNSSIFTSTTTYTGLGDGTYNYTVRDALGCEFTGSETLTEPSALVVSANATNLSCDASNVEQAAVVTIDEPTTGTSPYQYSFDGTNFSSTRTLNVYDNGSVQSINYSVQDANGCTATGSLTIDPLDSPTDLDFASSAVTCNAPATDVTVTSTGGVGTLTYEITDPTSAVTSNTDGNFTGLAAGTYVFKVTDANGCSYIESYTIGAVTPIALIARKQSDVLCQGDATGAIELEVSGFSGTYSYTVNSGPAITGQSASSIPLNGLVAGTYNIEVEDEITGCLSNDTVTIVEPTALSLDSATGTNVFCNEDSSQITVVASGGTPNYGYAAVISGSTAPTTFGSSDVVIVDTNSGTELVWDVYVEDNNGCTVFTKVTLTADPLPTVIIPGLAPNQCTATSGFTFDATGTGVAPLTYSIDGGISYQSSPTFTINTPGTYSVRVKDANGCTADSGDINIYEPLTGSAILTKDLTCSTPQEATIELSVSGGNTSTAYAYQVAFNGGTYNNITATSPYSISVDGTYQFKFIDANGCEVETAEITVNPAINPDITSVTQTQFINCNGEETAAIDIVHDPSLGEAPFVFNVENTTTGTGYGTQTSGLAAGDYVVTITDAKGCTDTETITINQPDPLVLTHDTTPVRCTVDGTGTTVSLGEVIIDAVTGGTGLYTYHVRGNGYDNSIPGQDGSTQVFEVVDFGLYEIIITDDNGCSILTQDVLVASPPDDLDITIDAVASSCAAGATIDVGIGTATTITGTGPFYFAIYTGPGMTWDGVVGGSADWIQGTGIPASAQFTGLISGITYTFVVYDSLTGCYYYESADAPTPTDSTLAIDNLAPNNITCTGNADGSVSFEITSAYGIDTPVTYQIKDALSLDDIGPLVSDVVPAGASLSVTNAGPLDVGNYIVVVEEAAGAPNAGCSVVTVPFNITESAILLNITASSTRNENCNELGLISGIAKDGTGPYEYMVLPESDPAPVASTTGWDAATTYERAAGDYTVYVKDAYGCIKEADVTVVKDPEPTFDSTIPLQCFDGSTPIVVDLSMYTTGTITPLTFSMGTGGVAGAYTTTSSFSISAAGTYDFFIKDGNGCVATTTYVVNPPLLLDATITKEIDCTGTPNAEITLTATGGDTSSTYVYEVSTNGGLSYMPASNPYSAGVGSYIFRVTDAQAPPNACQATSQTVVVVDAVEPTLEETHTHVSCHGGSDGSIVVTATAGVAPFEFGIDDGSGGGIVYQGNNNQFPGLKEGTYNVYVRDSKNCVSLSETVTITEPTPVGGSGVLTQALSCGVGNVTQGATVTFTGSGGTAPYTFSFDGGVNYSSDNIFETNIPGTVTAWVRDANGCDMLTQIDVVVPAITPPTDLDFVATTVTCNTGELTSDVTLTPNASAIAPFDYNIIYPTAVAGGVDVPADYTFTGLAPDTYTFEVVDANGCNYIETFTVDPAVNINLALSGSNDVSCFNGTNGEAVFTVGNHSGAYTATLTLGTGTVSSMTPTTDQVTVSGLAAGSYTLEVVDTNTGCTATANVTIAEPTALVLAEISNINANCNFGAQVTVKATAGTPNYNYAFVEDGVMPVDTDYNTRASAVLDPAINTDWDVWAKDLNGCTTQIDVQIATDPLPTVSVPSDAVCTGTTSGFEFTATGTGVGTLEYSINGGASYQNNPTFTGLIPGNYFVTIKDGNGCEATSPTSITVHPALDVLPEVTVLPSCANNDGAIAVTGSGGSGNYMYSLNGGTPQASSVFTGLSASTLYTVRIIDTVTNCTNDATITLEAPTAVTLDAPVVTPTSCNGGKDGTITVNLAAGNDNPIYMYEITVGPMLVAAQSSNIFSELEAGTYTVTVTSGRNCVATQSVTVTQPDEINVPTVNVVGYTCISDTNTSEYATITIDEAAITGGSGNYAIYEFVRNSMVVQRSPRNVYTETDLLGGAYDINVYDDKGCLGTVSTTINPFISIEDLTITVNDAITCTSLEEIQVAVTATGGTPNLEYTVEQVEGDGTPTPGGYSATNTTGLFIGLDIANYLVTVQNLDTNCFLRKFHYVSDPNTFDLTIDNVVDLTCFGGSDGAVNVTFIDRVPTPTDEAGAFTYSIVDALGNPVSTGNVASAGPETLSGLEAGTYTITATLTNRPECEVSKAFTITGPTAALTALETHTEITCDLANGAIYASATGGWPGGYEYQLEKVGGTATAFGSTFNFTGLDAGDYNVNVRDSSGCVATTLVTLVDPTPIAITAELDLASALLCYGDATGIINVTSTTGGQGSNYTYVLNRVGPTASQTGPQTGTSFTGLTAGIYNVTVKDGWNCTATSADITIIQPTTIQSNLVITNTQTCAPNSTTLRLSATGGTAPYVYSVDDTFATVVPFTSTVDIQVDPGTYQYYIRDANGCATGLSNEVKIDPLVPLTVAIDATNADINCYGDNTGVIVAKAQGGLGNYTYTLQDTSGNDITPVVQDSPGVFTELVAGDYQVYVTSGVDCEVTSVPVTISEPSAPLTAPYAISDVGCAGGNDGSIEIVGTGGTGVIKYAISPQLNQFFETGLFENLSKGNYQVVVQDEAGCFEVIDFSIGEPTPVILTEIPTSIIPEICSGDLSGAFSVNITGGTAPYSVTLDDINGNYVTGTLTQTQFDFTGLTGGNHTVYVVDAQGCDSEWEIDFPESVHLDPTVIVEYDCLNNTSTNRVIVTVDDSVQDLSLVEYSLNGGPFQASNIFIDVPGGFDQFVDVRHANGCIKQTRLFDVDHITQLEVLLDDGDLNQIVVTATGGVEPYEYSLNGGPFSSTDKFLIYESGDYTVTVRDVYGCEASATRYFEFIDVCIPNYFTPNNDGNLDGWGPGCATQYKDLTVQVFDRYGRKLAELKVNEKWDGNYEGKELPTGDYWYVINLNDPIYDRDFVGHFTLYR</sequence>
<dbReference type="Proteomes" id="UP000236592">
    <property type="component" value="Chromosome"/>
</dbReference>
<organism evidence="1 2">
    <name type="scientific">Pseudotamlana carrageenivorans</name>
    <dbReference type="NCBI Taxonomy" id="2069432"/>
    <lineage>
        <taxon>Bacteria</taxon>
        <taxon>Pseudomonadati</taxon>
        <taxon>Bacteroidota</taxon>
        <taxon>Flavobacteriia</taxon>
        <taxon>Flavobacteriales</taxon>
        <taxon>Flavobacteriaceae</taxon>
        <taxon>Pseudotamlana</taxon>
    </lineage>
</organism>
<dbReference type="InterPro" id="IPR025667">
    <property type="entry name" value="SprB_repeat"/>
</dbReference>
<evidence type="ECO:0008006" key="3">
    <source>
        <dbReference type="Google" id="ProtNLM"/>
    </source>
</evidence>